<dbReference type="InterPro" id="IPR011146">
    <property type="entry name" value="HIT-like"/>
</dbReference>
<feature type="domain" description="HIT" evidence="2">
    <location>
        <begin position="20"/>
        <end position="128"/>
    </location>
</feature>
<organism evidence="3 4">
    <name type="scientific">Catellatospora bangladeshensis</name>
    <dbReference type="NCBI Taxonomy" id="310355"/>
    <lineage>
        <taxon>Bacteria</taxon>
        <taxon>Bacillati</taxon>
        <taxon>Actinomycetota</taxon>
        <taxon>Actinomycetes</taxon>
        <taxon>Micromonosporales</taxon>
        <taxon>Micromonosporaceae</taxon>
        <taxon>Catellatospora</taxon>
    </lineage>
</organism>
<evidence type="ECO:0000259" key="2">
    <source>
        <dbReference type="PROSITE" id="PS51084"/>
    </source>
</evidence>
<gene>
    <name evidence="3" type="ORF">Cba03nite_03130</name>
</gene>
<dbReference type="EMBL" id="BONF01000003">
    <property type="protein sequence ID" value="GIF78964.1"/>
    <property type="molecule type" value="Genomic_DNA"/>
</dbReference>
<dbReference type="PROSITE" id="PS51084">
    <property type="entry name" value="HIT_2"/>
    <property type="match status" value="1"/>
</dbReference>
<sequence>MGRHAHANGDELLVDWRTDRLGAARRGDNPLVMAKLNSGYAVFGDTQHLPGYCVLLSDVDGADHLTDLTRAQRADFLADMGLLGEAVFAACNGFDPAFRRLNYEILGNSLHHLHAHIHPRYSWEAREFRDAPVWRYPNEVRFAEEHDTLVSPKAEEYDQLREAITAELTRLA</sequence>
<proteinExistence type="predicted"/>
<dbReference type="RefSeq" id="WP_203740837.1">
    <property type="nucleotide sequence ID" value="NZ_BONF01000003.1"/>
</dbReference>
<name>A0A8J3JIV9_9ACTN</name>
<dbReference type="SUPFAM" id="SSF54197">
    <property type="entry name" value="HIT-like"/>
    <property type="match status" value="1"/>
</dbReference>
<evidence type="ECO:0000256" key="1">
    <source>
        <dbReference type="PROSITE-ProRule" id="PRU00464"/>
    </source>
</evidence>
<protein>
    <submittedName>
        <fullName evidence="3">DeoR family transcriptional regulator</fullName>
    </submittedName>
</protein>
<evidence type="ECO:0000313" key="3">
    <source>
        <dbReference type="EMBL" id="GIF78964.1"/>
    </source>
</evidence>
<feature type="short sequence motif" description="Histidine triad motif" evidence="1">
    <location>
        <begin position="112"/>
        <end position="116"/>
    </location>
</feature>
<accession>A0A8J3JIV9</accession>
<dbReference type="InterPro" id="IPR036265">
    <property type="entry name" value="HIT-like_sf"/>
</dbReference>
<dbReference type="AlphaFoldDB" id="A0A8J3JIV9"/>
<dbReference type="Proteomes" id="UP000601223">
    <property type="component" value="Unassembled WGS sequence"/>
</dbReference>
<reference evidence="3 4" key="1">
    <citation type="submission" date="2021-01" db="EMBL/GenBank/DDBJ databases">
        <title>Whole genome shotgun sequence of Catellatospora bangladeshensis NBRC 107357.</title>
        <authorList>
            <person name="Komaki H."/>
            <person name="Tamura T."/>
        </authorList>
    </citation>
    <scope>NUCLEOTIDE SEQUENCE [LARGE SCALE GENOMIC DNA]</scope>
    <source>
        <strain evidence="3 4">NBRC 107357</strain>
    </source>
</reference>
<comment type="caution">
    <text evidence="3">The sequence shown here is derived from an EMBL/GenBank/DDBJ whole genome shotgun (WGS) entry which is preliminary data.</text>
</comment>
<dbReference type="GO" id="GO:0003824">
    <property type="term" value="F:catalytic activity"/>
    <property type="evidence" value="ECO:0007669"/>
    <property type="project" value="InterPro"/>
</dbReference>
<evidence type="ECO:0000313" key="4">
    <source>
        <dbReference type="Proteomes" id="UP000601223"/>
    </source>
</evidence>
<keyword evidence="4" id="KW-1185">Reference proteome</keyword>
<dbReference type="Gene3D" id="3.30.428.10">
    <property type="entry name" value="HIT-like"/>
    <property type="match status" value="1"/>
</dbReference>